<comment type="caution">
    <text evidence="2">The sequence shown here is derived from an EMBL/GenBank/DDBJ whole genome shotgun (WGS) entry which is preliminary data.</text>
</comment>
<dbReference type="AlphaFoldDB" id="A0A6S7H227"/>
<feature type="compositionally biased region" description="Basic residues" evidence="1">
    <location>
        <begin position="8"/>
        <end position="17"/>
    </location>
</feature>
<evidence type="ECO:0000313" key="3">
    <source>
        <dbReference type="Proteomes" id="UP001152795"/>
    </source>
</evidence>
<gene>
    <name evidence="2" type="ORF">PACLA_8A052771</name>
</gene>
<evidence type="ECO:0000256" key="1">
    <source>
        <dbReference type="SAM" id="MobiDB-lite"/>
    </source>
</evidence>
<evidence type="ECO:0000313" key="2">
    <source>
        <dbReference type="EMBL" id="CAB3996626.1"/>
    </source>
</evidence>
<reference evidence="2" key="1">
    <citation type="submission" date="2020-04" db="EMBL/GenBank/DDBJ databases">
        <authorList>
            <person name="Alioto T."/>
            <person name="Alioto T."/>
            <person name="Gomez Garrido J."/>
        </authorList>
    </citation>
    <scope>NUCLEOTIDE SEQUENCE</scope>
    <source>
        <strain evidence="2">A484AB</strain>
    </source>
</reference>
<dbReference type="Proteomes" id="UP001152795">
    <property type="component" value="Unassembled WGS sequence"/>
</dbReference>
<proteinExistence type="predicted"/>
<name>A0A6S7H227_PARCT</name>
<dbReference type="EMBL" id="CACRXK020002909">
    <property type="protein sequence ID" value="CAB3996626.1"/>
    <property type="molecule type" value="Genomic_DNA"/>
</dbReference>
<keyword evidence="3" id="KW-1185">Reference proteome</keyword>
<sequence length="104" mass="11706">MSCESARNFKRKVKKRPNSSALTTKQKEGDQVEILNANNQEIGSGEITSQITVHRYEVAGGWIPLLVKEIVPITKTWSEYPSHSGTVEIKSFVAWPSVHLRVKE</sequence>
<protein>
    <submittedName>
        <fullName evidence="2">Uncharacterized protein</fullName>
    </submittedName>
</protein>
<organism evidence="2 3">
    <name type="scientific">Paramuricea clavata</name>
    <name type="common">Red gorgonian</name>
    <name type="synonym">Violescent sea-whip</name>
    <dbReference type="NCBI Taxonomy" id="317549"/>
    <lineage>
        <taxon>Eukaryota</taxon>
        <taxon>Metazoa</taxon>
        <taxon>Cnidaria</taxon>
        <taxon>Anthozoa</taxon>
        <taxon>Octocorallia</taxon>
        <taxon>Malacalcyonacea</taxon>
        <taxon>Plexauridae</taxon>
        <taxon>Paramuricea</taxon>
    </lineage>
</organism>
<feature type="region of interest" description="Disordered" evidence="1">
    <location>
        <begin position="1"/>
        <end position="27"/>
    </location>
</feature>
<accession>A0A6S7H227</accession>